<dbReference type="EMBL" id="CP009526">
    <property type="protein sequence ID" value="AKB49381.1"/>
    <property type="molecule type" value="Genomic_DNA"/>
</dbReference>
<organism evidence="1 2">
    <name type="scientific">Methanosarcina barkeri str. Wiesmoor</name>
    <dbReference type="NCBI Taxonomy" id="1434109"/>
    <lineage>
        <taxon>Archaea</taxon>
        <taxon>Methanobacteriati</taxon>
        <taxon>Methanobacteriota</taxon>
        <taxon>Stenosarchaea group</taxon>
        <taxon>Methanomicrobia</taxon>
        <taxon>Methanosarcinales</taxon>
        <taxon>Methanosarcinaceae</taxon>
        <taxon>Methanosarcina</taxon>
    </lineage>
</organism>
<dbReference type="Proteomes" id="UP000033038">
    <property type="component" value="Chromosome"/>
</dbReference>
<evidence type="ECO:0000313" key="1">
    <source>
        <dbReference type="EMBL" id="AKB49381.1"/>
    </source>
</evidence>
<dbReference type="KEGG" id="mbw:MSBRW_0128"/>
<accession>A0A0E3LKE5</accession>
<protein>
    <submittedName>
        <fullName evidence="1">Uncharacterized protein</fullName>
    </submittedName>
</protein>
<gene>
    <name evidence="1" type="ORF">MSBRW_0128</name>
</gene>
<name>A0A0E3LKE5_METBA</name>
<dbReference type="AlphaFoldDB" id="A0A0E3LKE5"/>
<dbReference type="HOGENOM" id="CLU_2784045_0_0_2"/>
<evidence type="ECO:0000313" key="2">
    <source>
        <dbReference type="Proteomes" id="UP000033038"/>
    </source>
</evidence>
<proteinExistence type="predicted"/>
<reference evidence="1 2" key="1">
    <citation type="submission" date="2014-07" db="EMBL/GenBank/DDBJ databases">
        <title>Methanogenic archaea and the global carbon cycle.</title>
        <authorList>
            <person name="Henriksen J.R."/>
            <person name="Luke J."/>
            <person name="Reinhart S."/>
            <person name="Benedict M.N."/>
            <person name="Youngblut N.D."/>
            <person name="Metcalf M.E."/>
            <person name="Whitaker R.J."/>
            <person name="Metcalf W.W."/>
        </authorList>
    </citation>
    <scope>NUCLEOTIDE SEQUENCE [LARGE SCALE GENOMIC DNA]</scope>
    <source>
        <strain evidence="1 2">Wiesmoor</strain>
    </source>
</reference>
<dbReference type="PATRIC" id="fig|1434109.4.peg.132"/>
<sequence>MGKKNCGKNVLERMSFLRRSSNIHRESGNYLGFGDDRENSTLKFNCKLLEPSKENALKNLNILIIHSF</sequence>